<dbReference type="Proteomes" id="UP000619260">
    <property type="component" value="Unassembled WGS sequence"/>
</dbReference>
<evidence type="ECO:0000256" key="2">
    <source>
        <dbReference type="SAM" id="MobiDB-lite"/>
    </source>
</evidence>
<organism evidence="4 5">
    <name type="scientific">Virgisporangium aliadipatigenens</name>
    <dbReference type="NCBI Taxonomy" id="741659"/>
    <lineage>
        <taxon>Bacteria</taxon>
        <taxon>Bacillati</taxon>
        <taxon>Actinomycetota</taxon>
        <taxon>Actinomycetes</taxon>
        <taxon>Micromonosporales</taxon>
        <taxon>Micromonosporaceae</taxon>
        <taxon>Virgisporangium</taxon>
    </lineage>
</organism>
<dbReference type="SUPFAM" id="SSF56563">
    <property type="entry name" value="Major capsid protein gp5"/>
    <property type="match status" value="1"/>
</dbReference>
<dbReference type="NCBIfam" id="TIGR01554">
    <property type="entry name" value="major_cap_HK97"/>
    <property type="match status" value="1"/>
</dbReference>
<name>A0A8J3YTC0_9ACTN</name>
<comment type="subcellular location">
    <subcellularLocation>
        <location evidence="1">Virion</location>
    </subcellularLocation>
</comment>
<sequence length="418" mass="45817">MKRSTIVSATLLARAVERQQKIWARMQEISGRADAEGRDLSAEERSNWDAAEAELNEAGADVERFQRSQARNEPDRRGLVDTGSGGDDVQDDEAGAAYQRAFGNYLRRGMGRLSPEERELMEARFVENRDQSTQADAAGGYLVPDGFRNKMVETIKAYGGIASVVETITTDSGNDLPWVGNDDTGNEGEIIGENTAVGNQDFVFTGRKLKAHIFSSKMVKVPLTLLQDSVFDLESWIPGKLGERIGRRAARAWITGTGVDEPQGIVTGAVTGKTGANGQTTTVIYDDLVDLEHSIDPGYRGRARFALHDSTLAVVRKLKDGEGRPLWVPTPTTGFVNTINGYPYTIDNSMPTPAASAKTIGFGDFRSHYVIRQVKGVSTMRLAERYAEYLQVAFFGWARMDGMIQDPAAVKFYSHSAS</sequence>
<feature type="domain" description="Phage capsid-like C-terminal" evidence="3">
    <location>
        <begin position="139"/>
        <end position="413"/>
    </location>
</feature>
<gene>
    <name evidence="4" type="ORF">Val02_82000</name>
</gene>
<evidence type="ECO:0000256" key="1">
    <source>
        <dbReference type="ARBA" id="ARBA00004328"/>
    </source>
</evidence>
<keyword evidence="5" id="KW-1185">Reference proteome</keyword>
<protein>
    <submittedName>
        <fullName evidence="4">Phage capsid protein</fullName>
    </submittedName>
</protein>
<dbReference type="InterPro" id="IPR054612">
    <property type="entry name" value="Phage_capsid-like_C"/>
</dbReference>
<accession>A0A8J3YTC0</accession>
<dbReference type="InterPro" id="IPR024455">
    <property type="entry name" value="Phage_capsid"/>
</dbReference>
<evidence type="ECO:0000313" key="4">
    <source>
        <dbReference type="EMBL" id="GIJ51314.1"/>
    </source>
</evidence>
<proteinExistence type="predicted"/>
<feature type="compositionally biased region" description="Basic and acidic residues" evidence="2">
    <location>
        <begin position="61"/>
        <end position="79"/>
    </location>
</feature>
<comment type="caution">
    <text evidence="4">The sequence shown here is derived from an EMBL/GenBank/DDBJ whole genome shotgun (WGS) entry which is preliminary data.</text>
</comment>
<dbReference type="Pfam" id="PF05065">
    <property type="entry name" value="Phage_capsid"/>
    <property type="match status" value="1"/>
</dbReference>
<dbReference type="AlphaFoldDB" id="A0A8J3YTC0"/>
<dbReference type="EMBL" id="BOPF01000046">
    <property type="protein sequence ID" value="GIJ51314.1"/>
    <property type="molecule type" value="Genomic_DNA"/>
</dbReference>
<dbReference type="Gene3D" id="3.30.2320.10">
    <property type="entry name" value="hypothetical protein PF0899 domain"/>
    <property type="match status" value="1"/>
</dbReference>
<feature type="region of interest" description="Disordered" evidence="2">
    <location>
        <begin position="57"/>
        <end position="93"/>
    </location>
</feature>
<evidence type="ECO:0000259" key="3">
    <source>
        <dbReference type="Pfam" id="PF05065"/>
    </source>
</evidence>
<dbReference type="Gene3D" id="3.30.2400.10">
    <property type="entry name" value="Major capsid protein gp5"/>
    <property type="match status" value="1"/>
</dbReference>
<evidence type="ECO:0000313" key="5">
    <source>
        <dbReference type="Proteomes" id="UP000619260"/>
    </source>
</evidence>
<reference evidence="4" key="1">
    <citation type="submission" date="2021-01" db="EMBL/GenBank/DDBJ databases">
        <title>Whole genome shotgun sequence of Virgisporangium aliadipatigenens NBRC 105644.</title>
        <authorList>
            <person name="Komaki H."/>
            <person name="Tamura T."/>
        </authorList>
    </citation>
    <scope>NUCLEOTIDE SEQUENCE</scope>
    <source>
        <strain evidence="4">NBRC 105644</strain>
    </source>
</reference>